<organism evidence="13 14">
    <name type="scientific">Exidia glandulosa HHB12029</name>
    <dbReference type="NCBI Taxonomy" id="1314781"/>
    <lineage>
        <taxon>Eukaryota</taxon>
        <taxon>Fungi</taxon>
        <taxon>Dikarya</taxon>
        <taxon>Basidiomycota</taxon>
        <taxon>Agaricomycotina</taxon>
        <taxon>Agaricomycetes</taxon>
        <taxon>Auriculariales</taxon>
        <taxon>Exidiaceae</taxon>
        <taxon>Exidia</taxon>
    </lineage>
</organism>
<keyword evidence="7 12" id="KW-1133">Transmembrane helix</keyword>
<comment type="catalytic activity">
    <reaction evidence="11">
        <text>a very-long-chain acyl-CoA + malonyl-CoA + H(+) = a very-long-chain 3-oxoacyl-CoA + CO2 + CoA</text>
        <dbReference type="Rhea" id="RHEA:32727"/>
        <dbReference type="ChEBI" id="CHEBI:15378"/>
        <dbReference type="ChEBI" id="CHEBI:16526"/>
        <dbReference type="ChEBI" id="CHEBI:57287"/>
        <dbReference type="ChEBI" id="CHEBI:57384"/>
        <dbReference type="ChEBI" id="CHEBI:90725"/>
        <dbReference type="ChEBI" id="CHEBI:90736"/>
        <dbReference type="EC" id="2.3.1.199"/>
    </reaction>
</comment>
<evidence type="ECO:0000256" key="2">
    <source>
        <dbReference type="ARBA" id="ARBA00007263"/>
    </source>
</evidence>
<keyword evidence="3 12" id="KW-0444">Lipid biosynthesis</keyword>
<dbReference type="PANTHER" id="PTHR11157:SF134">
    <property type="entry name" value="ELONGATION OF FATTY ACIDS PROTEIN 1-RELATED"/>
    <property type="match status" value="1"/>
</dbReference>
<dbReference type="AlphaFoldDB" id="A0A165PHH4"/>
<keyword evidence="9 12" id="KW-0472">Membrane</keyword>
<sequence>MAPLADALLAVLPKNALPYYLRQYTPPLTPMSSVPVVVAALVGYLTLVFGLREVMRDREPMKLQFLFQLHNVLLSAGSGLLLVLMVEEIFPIWRKHGLFYAMCGTGAWTPALEFYYMINYYFKYWELVDTVFLALKKKPLAFLHVFHHSATALLCFTQLNGRTSVSWVVIVLNLAVHVVMYYYYYATAGGRRFWWKKYLTTMQIVQFVIDLFAVYFAS</sequence>
<feature type="transmembrane region" description="Helical" evidence="12">
    <location>
        <begin position="98"/>
        <end position="118"/>
    </location>
</feature>
<evidence type="ECO:0000256" key="3">
    <source>
        <dbReference type="ARBA" id="ARBA00022516"/>
    </source>
</evidence>
<evidence type="ECO:0000256" key="11">
    <source>
        <dbReference type="ARBA" id="ARBA00047375"/>
    </source>
</evidence>
<keyword evidence="8 12" id="KW-0443">Lipid metabolism</keyword>
<protein>
    <recommendedName>
        <fullName evidence="12">Elongation of fatty acids protein</fullName>
        <ecNumber evidence="12">2.3.1.-</ecNumber>
    </recommendedName>
</protein>
<dbReference type="GO" id="GO:0019367">
    <property type="term" value="P:fatty acid elongation, saturated fatty acid"/>
    <property type="evidence" value="ECO:0007669"/>
    <property type="project" value="TreeGrafter"/>
</dbReference>
<dbReference type="PANTHER" id="PTHR11157">
    <property type="entry name" value="FATTY ACID ACYL TRANSFERASE-RELATED"/>
    <property type="match status" value="1"/>
</dbReference>
<dbReference type="GO" id="GO:0034626">
    <property type="term" value="P:fatty acid elongation, polyunsaturated fatty acid"/>
    <property type="evidence" value="ECO:0007669"/>
    <property type="project" value="TreeGrafter"/>
</dbReference>
<keyword evidence="10 12" id="KW-0275">Fatty acid biosynthesis</keyword>
<accession>A0A165PHH4</accession>
<evidence type="ECO:0000256" key="12">
    <source>
        <dbReference type="RuleBase" id="RU361115"/>
    </source>
</evidence>
<evidence type="ECO:0000256" key="7">
    <source>
        <dbReference type="ARBA" id="ARBA00022989"/>
    </source>
</evidence>
<reference evidence="13 14" key="1">
    <citation type="journal article" date="2016" name="Mol. Biol. Evol.">
        <title>Comparative Genomics of Early-Diverging Mushroom-Forming Fungi Provides Insights into the Origins of Lignocellulose Decay Capabilities.</title>
        <authorList>
            <person name="Nagy L.G."/>
            <person name="Riley R."/>
            <person name="Tritt A."/>
            <person name="Adam C."/>
            <person name="Daum C."/>
            <person name="Floudas D."/>
            <person name="Sun H."/>
            <person name="Yadav J.S."/>
            <person name="Pangilinan J."/>
            <person name="Larsson K.H."/>
            <person name="Matsuura K."/>
            <person name="Barry K."/>
            <person name="Labutti K."/>
            <person name="Kuo R."/>
            <person name="Ohm R.A."/>
            <person name="Bhattacharya S.S."/>
            <person name="Shirouzu T."/>
            <person name="Yoshinaga Y."/>
            <person name="Martin F.M."/>
            <person name="Grigoriev I.V."/>
            <person name="Hibbett D.S."/>
        </authorList>
    </citation>
    <scope>NUCLEOTIDE SEQUENCE [LARGE SCALE GENOMIC DNA]</scope>
    <source>
        <strain evidence="13 14">HHB12029</strain>
    </source>
</reference>
<dbReference type="InParanoid" id="A0A165PHH4"/>
<feature type="transmembrane region" description="Helical" evidence="12">
    <location>
        <begin position="32"/>
        <end position="51"/>
    </location>
</feature>
<evidence type="ECO:0000256" key="1">
    <source>
        <dbReference type="ARBA" id="ARBA00004141"/>
    </source>
</evidence>
<keyword evidence="14" id="KW-1185">Reference proteome</keyword>
<dbReference type="InterPro" id="IPR030457">
    <property type="entry name" value="ELO_CS"/>
</dbReference>
<dbReference type="OrthoDB" id="434092at2759"/>
<evidence type="ECO:0000256" key="5">
    <source>
        <dbReference type="ARBA" id="ARBA00022692"/>
    </source>
</evidence>
<keyword evidence="5 12" id="KW-0812">Transmembrane</keyword>
<comment type="catalytic activity">
    <reaction evidence="12">
        <text>an acyl-CoA + malonyl-CoA + H(+) = a 3-oxoacyl-CoA + CO2 + CoA</text>
        <dbReference type="Rhea" id="RHEA:50252"/>
        <dbReference type="ChEBI" id="CHEBI:15378"/>
        <dbReference type="ChEBI" id="CHEBI:16526"/>
        <dbReference type="ChEBI" id="CHEBI:57287"/>
        <dbReference type="ChEBI" id="CHEBI:57384"/>
        <dbReference type="ChEBI" id="CHEBI:58342"/>
        <dbReference type="ChEBI" id="CHEBI:90726"/>
    </reaction>
    <physiologicalReaction direction="left-to-right" evidence="12">
        <dbReference type="Rhea" id="RHEA:50253"/>
    </physiologicalReaction>
</comment>
<evidence type="ECO:0000256" key="6">
    <source>
        <dbReference type="ARBA" id="ARBA00022832"/>
    </source>
</evidence>
<dbReference type="InterPro" id="IPR002076">
    <property type="entry name" value="ELO_fam"/>
</dbReference>
<dbReference type="Proteomes" id="UP000077266">
    <property type="component" value="Unassembled WGS sequence"/>
</dbReference>
<feature type="transmembrane region" description="Helical" evidence="12">
    <location>
        <begin position="198"/>
        <end position="217"/>
    </location>
</feature>
<dbReference type="EC" id="2.3.1.-" evidence="12"/>
<gene>
    <name evidence="13" type="ORF">EXIGLDRAFT_637551</name>
</gene>
<evidence type="ECO:0000256" key="8">
    <source>
        <dbReference type="ARBA" id="ARBA00023098"/>
    </source>
</evidence>
<dbReference type="Pfam" id="PF01151">
    <property type="entry name" value="ELO"/>
    <property type="match status" value="1"/>
</dbReference>
<dbReference type="GO" id="GO:0005789">
    <property type="term" value="C:endoplasmic reticulum membrane"/>
    <property type="evidence" value="ECO:0007669"/>
    <property type="project" value="TreeGrafter"/>
</dbReference>
<dbReference type="GO" id="GO:0009922">
    <property type="term" value="F:fatty acid elongase activity"/>
    <property type="evidence" value="ECO:0007669"/>
    <property type="project" value="UniProtKB-EC"/>
</dbReference>
<evidence type="ECO:0000313" key="13">
    <source>
        <dbReference type="EMBL" id="KZW02185.1"/>
    </source>
</evidence>
<evidence type="ECO:0000256" key="10">
    <source>
        <dbReference type="ARBA" id="ARBA00023160"/>
    </source>
</evidence>
<keyword evidence="4 12" id="KW-0808">Transferase</keyword>
<dbReference type="STRING" id="1314781.A0A165PHH4"/>
<feature type="non-terminal residue" evidence="13">
    <location>
        <position position="218"/>
    </location>
</feature>
<feature type="transmembrane region" description="Helical" evidence="12">
    <location>
        <begin position="165"/>
        <end position="186"/>
    </location>
</feature>
<dbReference type="GO" id="GO:0030148">
    <property type="term" value="P:sphingolipid biosynthetic process"/>
    <property type="evidence" value="ECO:0007669"/>
    <property type="project" value="TreeGrafter"/>
</dbReference>
<proteinExistence type="inferred from homology"/>
<dbReference type="GO" id="GO:0034625">
    <property type="term" value="P:fatty acid elongation, monounsaturated fatty acid"/>
    <property type="evidence" value="ECO:0007669"/>
    <property type="project" value="TreeGrafter"/>
</dbReference>
<evidence type="ECO:0000313" key="14">
    <source>
        <dbReference type="Proteomes" id="UP000077266"/>
    </source>
</evidence>
<dbReference type="EMBL" id="KV425889">
    <property type="protein sequence ID" value="KZW02185.1"/>
    <property type="molecule type" value="Genomic_DNA"/>
</dbReference>
<comment type="similarity">
    <text evidence="2 12">Belongs to the ELO family.</text>
</comment>
<dbReference type="GO" id="GO:0042761">
    <property type="term" value="P:very long-chain fatty acid biosynthetic process"/>
    <property type="evidence" value="ECO:0007669"/>
    <property type="project" value="TreeGrafter"/>
</dbReference>
<name>A0A165PHH4_EXIGL</name>
<dbReference type="PROSITE" id="PS01188">
    <property type="entry name" value="ELO"/>
    <property type="match status" value="1"/>
</dbReference>
<comment type="subcellular location">
    <subcellularLocation>
        <location evidence="1">Membrane</location>
        <topology evidence="1">Multi-pass membrane protein</topology>
    </subcellularLocation>
</comment>
<dbReference type="FunCoup" id="A0A165PHH4">
    <property type="interactions" value="397"/>
</dbReference>
<evidence type="ECO:0000256" key="9">
    <source>
        <dbReference type="ARBA" id="ARBA00023136"/>
    </source>
</evidence>
<keyword evidence="6 12" id="KW-0276">Fatty acid metabolism</keyword>
<feature type="transmembrane region" description="Helical" evidence="12">
    <location>
        <begin position="63"/>
        <end position="86"/>
    </location>
</feature>
<evidence type="ECO:0000256" key="4">
    <source>
        <dbReference type="ARBA" id="ARBA00022679"/>
    </source>
</evidence>
<feature type="transmembrane region" description="Helical" evidence="12">
    <location>
        <begin position="139"/>
        <end position="159"/>
    </location>
</feature>